<dbReference type="Pfam" id="PF15377">
    <property type="entry name" value="DUF4604"/>
    <property type="match status" value="1"/>
</dbReference>
<evidence type="ECO:0000259" key="2">
    <source>
        <dbReference type="Pfam" id="PF15377"/>
    </source>
</evidence>
<dbReference type="EMBL" id="MCGR01000024">
    <property type="protein sequence ID" value="ORY80753.1"/>
    <property type="molecule type" value="Genomic_DNA"/>
</dbReference>
<feature type="compositionally biased region" description="Basic and acidic residues" evidence="1">
    <location>
        <begin position="93"/>
        <end position="110"/>
    </location>
</feature>
<dbReference type="InterPro" id="IPR027911">
    <property type="entry name" value="DUF4604"/>
</dbReference>
<evidence type="ECO:0000313" key="3">
    <source>
        <dbReference type="EMBL" id="ORY80753.1"/>
    </source>
</evidence>
<keyword evidence="4" id="KW-1185">Reference proteome</keyword>
<feature type="compositionally biased region" description="Low complexity" evidence="1">
    <location>
        <begin position="111"/>
        <end position="131"/>
    </location>
</feature>
<feature type="domain" description="DUF4604" evidence="2">
    <location>
        <begin position="24"/>
        <end position="211"/>
    </location>
</feature>
<feature type="region of interest" description="Disordered" evidence="1">
    <location>
        <begin position="1"/>
        <end position="27"/>
    </location>
</feature>
<feature type="compositionally biased region" description="Basic residues" evidence="1">
    <location>
        <begin position="189"/>
        <end position="203"/>
    </location>
</feature>
<evidence type="ECO:0000313" key="4">
    <source>
        <dbReference type="Proteomes" id="UP000193467"/>
    </source>
</evidence>
<organism evidence="3 4">
    <name type="scientific">Leucosporidium creatinivorum</name>
    <dbReference type="NCBI Taxonomy" id="106004"/>
    <lineage>
        <taxon>Eukaryota</taxon>
        <taxon>Fungi</taxon>
        <taxon>Dikarya</taxon>
        <taxon>Basidiomycota</taxon>
        <taxon>Pucciniomycotina</taxon>
        <taxon>Microbotryomycetes</taxon>
        <taxon>Leucosporidiales</taxon>
        <taxon>Leucosporidium</taxon>
    </lineage>
</organism>
<accession>A0A1Y2FA50</accession>
<name>A0A1Y2FA50_9BASI</name>
<proteinExistence type="predicted"/>
<protein>
    <recommendedName>
        <fullName evidence="2">DUF4604 domain-containing protein</fullName>
    </recommendedName>
</protein>
<feature type="compositionally biased region" description="Basic and acidic residues" evidence="1">
    <location>
        <begin position="173"/>
        <end position="188"/>
    </location>
</feature>
<feature type="region of interest" description="Disordered" evidence="1">
    <location>
        <begin position="39"/>
        <end position="159"/>
    </location>
</feature>
<feature type="compositionally biased region" description="Acidic residues" evidence="1">
    <location>
        <begin position="69"/>
        <end position="78"/>
    </location>
</feature>
<reference evidence="3 4" key="1">
    <citation type="submission" date="2016-07" db="EMBL/GenBank/DDBJ databases">
        <title>Pervasive Adenine N6-methylation of Active Genes in Fungi.</title>
        <authorList>
            <consortium name="DOE Joint Genome Institute"/>
            <person name="Mondo S.J."/>
            <person name="Dannebaum R.O."/>
            <person name="Kuo R.C."/>
            <person name="Labutti K."/>
            <person name="Haridas S."/>
            <person name="Kuo A."/>
            <person name="Salamov A."/>
            <person name="Ahrendt S.R."/>
            <person name="Lipzen A."/>
            <person name="Sullivan W."/>
            <person name="Andreopoulos W.B."/>
            <person name="Clum A."/>
            <person name="Lindquist E."/>
            <person name="Daum C."/>
            <person name="Ramamoorthy G.K."/>
            <person name="Gryganskyi A."/>
            <person name="Culley D."/>
            <person name="Magnuson J.K."/>
            <person name="James T.Y."/>
            <person name="O'Malley M.A."/>
            <person name="Stajich J.E."/>
            <person name="Spatafora J.W."/>
            <person name="Visel A."/>
            <person name="Grigoriev I.V."/>
        </authorList>
    </citation>
    <scope>NUCLEOTIDE SEQUENCE [LARGE SCALE GENOMIC DNA]</scope>
    <source>
        <strain evidence="3 4">62-1032</strain>
    </source>
</reference>
<dbReference type="OrthoDB" id="2537044at2759"/>
<evidence type="ECO:0000256" key="1">
    <source>
        <dbReference type="SAM" id="MobiDB-lite"/>
    </source>
</evidence>
<dbReference type="AlphaFoldDB" id="A0A1Y2FA50"/>
<sequence>MAPKRGRKDDDDDKGGPSKVQLRGLSWNTSAAQPAFLKNAMAALQGPKPARDLGEGSGRPAIPQRPEGEAEESDEDEWDMGRGEEAPAVVVLKEGRHIDRSEVDRIRAEAKASSSADPLASSSAPAGPSKATGSLSFSSGAPKEKGGSGEVGTESWEEVIKRSKIEAATKALIKEQKEKDEAKAAEKEKKRKIKEKKEAKKKIGMLSFGDE</sequence>
<dbReference type="Proteomes" id="UP000193467">
    <property type="component" value="Unassembled WGS sequence"/>
</dbReference>
<comment type="caution">
    <text evidence="3">The sequence shown here is derived from an EMBL/GenBank/DDBJ whole genome shotgun (WGS) entry which is preliminary data.</text>
</comment>
<gene>
    <name evidence="3" type="ORF">BCR35DRAFT_304330</name>
</gene>
<feature type="region of interest" description="Disordered" evidence="1">
    <location>
        <begin position="173"/>
        <end position="211"/>
    </location>
</feature>
<dbReference type="InParanoid" id="A0A1Y2FA50"/>